<keyword evidence="2" id="KW-1185">Reference proteome</keyword>
<dbReference type="RefSeq" id="WP_261615849.1">
    <property type="nucleotide sequence ID" value="NZ_JALIDZ010000004.1"/>
</dbReference>
<name>A0AAW5R0U0_9HYPH</name>
<accession>A0AAW5R0U0</accession>
<dbReference type="EMBL" id="JALIDZ010000004">
    <property type="protein sequence ID" value="MCT8972283.1"/>
    <property type="molecule type" value="Genomic_DNA"/>
</dbReference>
<gene>
    <name evidence="1" type="ORF">MUB46_10480</name>
</gene>
<organism evidence="1 2">
    <name type="scientific">Microbaculum marinisediminis</name>
    <dbReference type="NCBI Taxonomy" id="2931392"/>
    <lineage>
        <taxon>Bacteria</taxon>
        <taxon>Pseudomonadati</taxon>
        <taxon>Pseudomonadota</taxon>
        <taxon>Alphaproteobacteria</taxon>
        <taxon>Hyphomicrobiales</taxon>
        <taxon>Tepidamorphaceae</taxon>
        <taxon>Microbaculum</taxon>
    </lineage>
</organism>
<dbReference type="Proteomes" id="UP001320898">
    <property type="component" value="Unassembled WGS sequence"/>
</dbReference>
<dbReference type="AlphaFoldDB" id="A0AAW5R0U0"/>
<evidence type="ECO:0000313" key="1">
    <source>
        <dbReference type="EMBL" id="MCT8972283.1"/>
    </source>
</evidence>
<protein>
    <submittedName>
        <fullName evidence="1">Uncharacterized protein</fullName>
    </submittedName>
</protein>
<comment type="caution">
    <text evidence="1">The sequence shown here is derived from an EMBL/GenBank/DDBJ whole genome shotgun (WGS) entry which is preliminary data.</text>
</comment>
<sequence length="68" mass="7930">MVADRGANTKAPALTRFWGEDTPRGLGCRMKKRDQFQRAKYLVRIFKQRGPRVSDGRYMADNRPFIKV</sequence>
<evidence type="ECO:0000313" key="2">
    <source>
        <dbReference type="Proteomes" id="UP001320898"/>
    </source>
</evidence>
<proteinExistence type="predicted"/>
<reference evidence="1 2" key="1">
    <citation type="submission" date="2022-04" db="EMBL/GenBank/DDBJ databases">
        <authorList>
            <person name="Ye Y.-Q."/>
            <person name="Du Z.-J."/>
        </authorList>
    </citation>
    <scope>NUCLEOTIDE SEQUENCE [LARGE SCALE GENOMIC DNA]</scope>
    <source>
        <strain evidence="1 2">A6E488</strain>
    </source>
</reference>